<evidence type="ECO:0000256" key="1">
    <source>
        <dbReference type="ARBA" id="ARBA00004123"/>
    </source>
</evidence>
<dbReference type="Proteomes" id="UP001152888">
    <property type="component" value="Unassembled WGS sequence"/>
</dbReference>
<dbReference type="GO" id="GO:0005737">
    <property type="term" value="C:cytoplasm"/>
    <property type="evidence" value="ECO:0007669"/>
    <property type="project" value="TreeGrafter"/>
</dbReference>
<dbReference type="InterPro" id="IPR024057">
    <property type="entry name" value="Nucleoplasmin_core_dom"/>
</dbReference>
<feature type="region of interest" description="Disordered" evidence="4">
    <location>
        <begin position="120"/>
        <end position="170"/>
    </location>
</feature>
<sequence>MADEYFFAITLKGKSNESYVFDPEAPEDCQGGHKLVIKQALLGPEAAEDEVNVIQVEAMTWKDSVKIPIATLKAGGPTNQVLLDLSFPDPPVTFSLVKGSGPVHIVGLHLVGSPIFEEEMDDMEEEMPDDEEGDDGDEEEDEEDEPKSKKAKTNSKGKTPVKNNAKQNKK</sequence>
<comment type="subcellular location">
    <subcellularLocation>
        <location evidence="1">Nucleus</location>
    </subcellularLocation>
</comment>
<dbReference type="OrthoDB" id="6075101at2759"/>
<comment type="similarity">
    <text evidence="2">Belongs to the nucleoplasmin family.</text>
</comment>
<dbReference type="Pfam" id="PF03066">
    <property type="entry name" value="Nucleoplasmin"/>
    <property type="match status" value="1"/>
</dbReference>
<feature type="domain" description="Nucleoplasmin core" evidence="5">
    <location>
        <begin position="6"/>
        <end position="111"/>
    </location>
</feature>
<dbReference type="GO" id="GO:0042393">
    <property type="term" value="F:histone binding"/>
    <property type="evidence" value="ECO:0007669"/>
    <property type="project" value="TreeGrafter"/>
</dbReference>
<evidence type="ECO:0000256" key="2">
    <source>
        <dbReference type="ARBA" id="ARBA00010744"/>
    </source>
</evidence>
<dbReference type="GO" id="GO:0005654">
    <property type="term" value="C:nucleoplasm"/>
    <property type="evidence" value="ECO:0007669"/>
    <property type="project" value="TreeGrafter"/>
</dbReference>
<name>A0A9P0Q132_ACAOB</name>
<dbReference type="PANTHER" id="PTHR22747">
    <property type="entry name" value="NUCLEOPLASMIN"/>
    <property type="match status" value="1"/>
</dbReference>
<dbReference type="PANTHER" id="PTHR22747:SF18">
    <property type="entry name" value="GEO09167P1-RELATED"/>
    <property type="match status" value="1"/>
</dbReference>
<keyword evidence="3" id="KW-0539">Nucleus</keyword>
<feature type="compositionally biased region" description="Acidic residues" evidence="4">
    <location>
        <begin position="120"/>
        <end position="145"/>
    </location>
</feature>
<proteinExistence type="inferred from homology"/>
<dbReference type="GO" id="GO:0006338">
    <property type="term" value="P:chromatin remodeling"/>
    <property type="evidence" value="ECO:0007669"/>
    <property type="project" value="TreeGrafter"/>
</dbReference>
<dbReference type="GO" id="GO:0003723">
    <property type="term" value="F:RNA binding"/>
    <property type="evidence" value="ECO:0007669"/>
    <property type="project" value="TreeGrafter"/>
</dbReference>
<protein>
    <recommendedName>
        <fullName evidence="5">Nucleoplasmin core domain-containing protein</fullName>
    </recommendedName>
</protein>
<evidence type="ECO:0000313" key="6">
    <source>
        <dbReference type="EMBL" id="CAH2001748.1"/>
    </source>
</evidence>
<keyword evidence="7" id="KW-1185">Reference proteome</keyword>
<dbReference type="AlphaFoldDB" id="A0A9P0Q132"/>
<reference evidence="6" key="1">
    <citation type="submission" date="2022-03" db="EMBL/GenBank/DDBJ databases">
        <authorList>
            <person name="Sayadi A."/>
        </authorList>
    </citation>
    <scope>NUCLEOTIDE SEQUENCE</scope>
</reference>
<evidence type="ECO:0000259" key="5">
    <source>
        <dbReference type="Pfam" id="PF03066"/>
    </source>
</evidence>
<gene>
    <name evidence="6" type="ORF">ACAOBT_LOCUS26409</name>
</gene>
<dbReference type="SUPFAM" id="SSF69203">
    <property type="entry name" value="Nucleoplasmin-like core domain"/>
    <property type="match status" value="1"/>
</dbReference>
<accession>A0A9P0Q132</accession>
<dbReference type="GO" id="GO:0003682">
    <property type="term" value="F:chromatin binding"/>
    <property type="evidence" value="ECO:0007669"/>
    <property type="project" value="TreeGrafter"/>
</dbReference>
<evidence type="ECO:0000256" key="4">
    <source>
        <dbReference type="SAM" id="MobiDB-lite"/>
    </source>
</evidence>
<dbReference type="InterPro" id="IPR036824">
    <property type="entry name" value="Nucleoplasmin_core_dom_sf"/>
</dbReference>
<comment type="caution">
    <text evidence="6">The sequence shown here is derived from an EMBL/GenBank/DDBJ whole genome shotgun (WGS) entry which is preliminary data.</text>
</comment>
<dbReference type="InterPro" id="IPR004301">
    <property type="entry name" value="Nucleoplasmin"/>
</dbReference>
<dbReference type="EMBL" id="CAKOFQ010007467">
    <property type="protein sequence ID" value="CAH2001748.1"/>
    <property type="molecule type" value="Genomic_DNA"/>
</dbReference>
<evidence type="ECO:0000256" key="3">
    <source>
        <dbReference type="ARBA" id="ARBA00023242"/>
    </source>
</evidence>
<organism evidence="6 7">
    <name type="scientific">Acanthoscelides obtectus</name>
    <name type="common">Bean weevil</name>
    <name type="synonym">Bruchus obtectus</name>
    <dbReference type="NCBI Taxonomy" id="200917"/>
    <lineage>
        <taxon>Eukaryota</taxon>
        <taxon>Metazoa</taxon>
        <taxon>Ecdysozoa</taxon>
        <taxon>Arthropoda</taxon>
        <taxon>Hexapoda</taxon>
        <taxon>Insecta</taxon>
        <taxon>Pterygota</taxon>
        <taxon>Neoptera</taxon>
        <taxon>Endopterygota</taxon>
        <taxon>Coleoptera</taxon>
        <taxon>Polyphaga</taxon>
        <taxon>Cucujiformia</taxon>
        <taxon>Chrysomeloidea</taxon>
        <taxon>Chrysomelidae</taxon>
        <taxon>Bruchinae</taxon>
        <taxon>Bruchini</taxon>
        <taxon>Acanthoscelides</taxon>
    </lineage>
</organism>
<dbReference type="GO" id="GO:0005730">
    <property type="term" value="C:nucleolus"/>
    <property type="evidence" value="ECO:0007669"/>
    <property type="project" value="TreeGrafter"/>
</dbReference>
<dbReference type="Gene3D" id="2.60.120.340">
    <property type="entry name" value="Nucleoplasmin core domain"/>
    <property type="match status" value="1"/>
</dbReference>
<evidence type="ECO:0000313" key="7">
    <source>
        <dbReference type="Proteomes" id="UP001152888"/>
    </source>
</evidence>
<feature type="compositionally biased region" description="Polar residues" evidence="4">
    <location>
        <begin position="161"/>
        <end position="170"/>
    </location>
</feature>